<evidence type="ECO:0000259" key="4">
    <source>
        <dbReference type="Pfam" id="PF01494"/>
    </source>
</evidence>
<dbReference type="GO" id="GO:0071949">
    <property type="term" value="F:FAD binding"/>
    <property type="evidence" value="ECO:0007669"/>
    <property type="project" value="InterPro"/>
</dbReference>
<dbReference type="OrthoDB" id="655030at2759"/>
<protein>
    <submittedName>
        <fullName evidence="5">FAD/NAD(P)-binding domain-containing protein</fullName>
    </submittedName>
</protein>
<dbReference type="PRINTS" id="PR00420">
    <property type="entry name" value="RNGMNOXGNASE"/>
</dbReference>
<keyword evidence="3" id="KW-0560">Oxidoreductase</keyword>
<dbReference type="AlphaFoldDB" id="A0A9P4GYX2"/>
<organism evidence="5 6">
    <name type="scientific">Setomelanomma holmii</name>
    <dbReference type="NCBI Taxonomy" id="210430"/>
    <lineage>
        <taxon>Eukaryota</taxon>
        <taxon>Fungi</taxon>
        <taxon>Dikarya</taxon>
        <taxon>Ascomycota</taxon>
        <taxon>Pezizomycotina</taxon>
        <taxon>Dothideomycetes</taxon>
        <taxon>Pleosporomycetidae</taxon>
        <taxon>Pleosporales</taxon>
        <taxon>Pleosporineae</taxon>
        <taxon>Phaeosphaeriaceae</taxon>
        <taxon>Setomelanomma</taxon>
    </lineage>
</organism>
<dbReference type="Proteomes" id="UP000799777">
    <property type="component" value="Unassembled WGS sequence"/>
</dbReference>
<keyword evidence="2" id="KW-0274">FAD</keyword>
<feature type="domain" description="FAD-binding" evidence="4">
    <location>
        <begin position="5"/>
        <end position="331"/>
    </location>
</feature>
<dbReference type="Gene3D" id="3.30.9.10">
    <property type="entry name" value="D-Amino Acid Oxidase, subunit A, domain 2"/>
    <property type="match status" value="1"/>
</dbReference>
<comment type="caution">
    <text evidence="5">The sequence shown here is derived from an EMBL/GenBank/DDBJ whole genome shotgun (WGS) entry which is preliminary data.</text>
</comment>
<proteinExistence type="predicted"/>
<dbReference type="EMBL" id="ML978303">
    <property type="protein sequence ID" value="KAF2024249.1"/>
    <property type="molecule type" value="Genomic_DNA"/>
</dbReference>
<evidence type="ECO:0000256" key="2">
    <source>
        <dbReference type="ARBA" id="ARBA00022827"/>
    </source>
</evidence>
<dbReference type="Pfam" id="PF01494">
    <property type="entry name" value="FAD_binding_3"/>
    <property type="match status" value="1"/>
</dbReference>
<evidence type="ECO:0000313" key="5">
    <source>
        <dbReference type="EMBL" id="KAF2024249.1"/>
    </source>
</evidence>
<dbReference type="InterPro" id="IPR036188">
    <property type="entry name" value="FAD/NAD-bd_sf"/>
</dbReference>
<reference evidence="5" key="1">
    <citation type="journal article" date="2020" name="Stud. Mycol.">
        <title>101 Dothideomycetes genomes: a test case for predicting lifestyles and emergence of pathogens.</title>
        <authorList>
            <person name="Haridas S."/>
            <person name="Albert R."/>
            <person name="Binder M."/>
            <person name="Bloem J."/>
            <person name="Labutti K."/>
            <person name="Salamov A."/>
            <person name="Andreopoulos B."/>
            <person name="Baker S."/>
            <person name="Barry K."/>
            <person name="Bills G."/>
            <person name="Bluhm B."/>
            <person name="Cannon C."/>
            <person name="Castanera R."/>
            <person name="Culley D."/>
            <person name="Daum C."/>
            <person name="Ezra D."/>
            <person name="Gonzalez J."/>
            <person name="Henrissat B."/>
            <person name="Kuo A."/>
            <person name="Liang C."/>
            <person name="Lipzen A."/>
            <person name="Lutzoni F."/>
            <person name="Magnuson J."/>
            <person name="Mondo S."/>
            <person name="Nolan M."/>
            <person name="Ohm R."/>
            <person name="Pangilinan J."/>
            <person name="Park H.-J."/>
            <person name="Ramirez L."/>
            <person name="Alfaro M."/>
            <person name="Sun H."/>
            <person name="Tritt A."/>
            <person name="Yoshinaga Y."/>
            <person name="Zwiers L.-H."/>
            <person name="Turgeon B."/>
            <person name="Goodwin S."/>
            <person name="Spatafora J."/>
            <person name="Crous P."/>
            <person name="Grigoriev I."/>
        </authorList>
    </citation>
    <scope>NUCLEOTIDE SEQUENCE</scope>
    <source>
        <strain evidence="5">CBS 110217</strain>
    </source>
</reference>
<dbReference type="InterPro" id="IPR051704">
    <property type="entry name" value="FAD_aromatic-hydroxylase"/>
</dbReference>
<evidence type="ECO:0000313" key="6">
    <source>
        <dbReference type="Proteomes" id="UP000799777"/>
    </source>
</evidence>
<dbReference type="SUPFAM" id="SSF51905">
    <property type="entry name" value="FAD/NAD(P)-binding domain"/>
    <property type="match status" value="1"/>
</dbReference>
<sequence length="415" mass="44942">MSRLSILIAGNSIAGPITAYFLSRAGHTVTVIERYPSLHASGQAVDIRTCGVSVMRHIPGMETAVRAKSTQEEGVSFMRDDGRSWGVIRATGSAEQQGIVSEFEIFRGDLAQILSDLTKDDRNVKHVFDEQIVSISQSDKSIRVEFAKRKQPEGYDLVVACDGATSRTRAMGFECGVREHIVSTNSWAAYFSTKQDLLAGTRVGQGCSAPGGRFVSIGSDPAGGNRVLLQCVNSPDGTRAFRKALAKGDEELKRYIAQHYRGAGWKTDLLMQEMMESEDLYASEIVQVKMPTLSKGRFVLVGDAGYAAGPTGGGTSLAMAGGYLLAGEISKHPGDLAAGLRGYEEQMSPLIQEMQKIPPLVSTIMAPQTAGGIWLRNRIFALVAWSGIAEWVQKYLGAAFADSSEFPLPDYDWAR</sequence>
<dbReference type="PANTHER" id="PTHR46865">
    <property type="entry name" value="OXIDOREDUCTASE-RELATED"/>
    <property type="match status" value="1"/>
</dbReference>
<dbReference type="Gene3D" id="3.50.50.60">
    <property type="entry name" value="FAD/NAD(P)-binding domain"/>
    <property type="match status" value="1"/>
</dbReference>
<evidence type="ECO:0000256" key="1">
    <source>
        <dbReference type="ARBA" id="ARBA00022630"/>
    </source>
</evidence>
<keyword evidence="6" id="KW-1185">Reference proteome</keyword>
<accession>A0A9P4GYX2</accession>
<keyword evidence="1" id="KW-0285">Flavoprotein</keyword>
<name>A0A9P4GYX2_9PLEO</name>
<dbReference type="PANTHER" id="PTHR46865:SF2">
    <property type="entry name" value="MONOOXYGENASE"/>
    <property type="match status" value="1"/>
</dbReference>
<dbReference type="InterPro" id="IPR002938">
    <property type="entry name" value="FAD-bd"/>
</dbReference>
<evidence type="ECO:0000256" key="3">
    <source>
        <dbReference type="ARBA" id="ARBA00023002"/>
    </source>
</evidence>
<dbReference type="GO" id="GO:0016491">
    <property type="term" value="F:oxidoreductase activity"/>
    <property type="evidence" value="ECO:0007669"/>
    <property type="project" value="UniProtKB-KW"/>
</dbReference>
<gene>
    <name evidence="5" type="ORF">EK21DRAFT_79164</name>
</gene>